<accession>A0A9P4XVB0</accession>
<dbReference type="OrthoDB" id="40134at2759"/>
<feature type="transmembrane region" description="Helical" evidence="7">
    <location>
        <begin position="324"/>
        <end position="343"/>
    </location>
</feature>
<evidence type="ECO:0000256" key="6">
    <source>
        <dbReference type="SAM" id="MobiDB-lite"/>
    </source>
</evidence>
<comment type="subcellular location">
    <subcellularLocation>
        <location evidence="1">Membrane</location>
        <topology evidence="1">Multi-pass membrane protein</topology>
    </subcellularLocation>
</comment>
<dbReference type="GO" id="GO:0015179">
    <property type="term" value="F:L-amino acid transmembrane transporter activity"/>
    <property type="evidence" value="ECO:0007669"/>
    <property type="project" value="TreeGrafter"/>
</dbReference>
<dbReference type="Pfam" id="PF01490">
    <property type="entry name" value="Aa_trans"/>
    <property type="match status" value="1"/>
</dbReference>
<feature type="domain" description="Amino acid transporter transmembrane" evidence="8">
    <location>
        <begin position="116"/>
        <end position="488"/>
    </location>
</feature>
<evidence type="ECO:0000256" key="1">
    <source>
        <dbReference type="ARBA" id="ARBA00004141"/>
    </source>
</evidence>
<feature type="transmembrane region" description="Helical" evidence="7">
    <location>
        <begin position="396"/>
        <end position="420"/>
    </location>
</feature>
<evidence type="ECO:0000313" key="10">
    <source>
        <dbReference type="Proteomes" id="UP000803844"/>
    </source>
</evidence>
<comment type="caution">
    <text evidence="9">The sequence shown here is derived from an EMBL/GenBank/DDBJ whole genome shotgun (WGS) entry which is preliminary data.</text>
</comment>
<gene>
    <name evidence="9" type="ORF">M406DRAFT_266940</name>
</gene>
<evidence type="ECO:0000256" key="5">
    <source>
        <dbReference type="ARBA" id="ARBA00023136"/>
    </source>
</evidence>
<evidence type="ECO:0000313" key="9">
    <source>
        <dbReference type="EMBL" id="KAF3761947.1"/>
    </source>
</evidence>
<feature type="compositionally biased region" description="Polar residues" evidence="6">
    <location>
        <begin position="77"/>
        <end position="89"/>
    </location>
</feature>
<dbReference type="RefSeq" id="XP_040772926.1">
    <property type="nucleotide sequence ID" value="XM_040917841.1"/>
</dbReference>
<dbReference type="EMBL" id="MU032351">
    <property type="protein sequence ID" value="KAF3761947.1"/>
    <property type="molecule type" value="Genomic_DNA"/>
</dbReference>
<evidence type="ECO:0000256" key="2">
    <source>
        <dbReference type="ARBA" id="ARBA00008066"/>
    </source>
</evidence>
<sequence length="576" mass="62861">MPSLRQLQIGITFEEYKHHASITRANEKKANEEHMRTRGPVTLVSLIKDRFSKGHVQATRQDDGIVDLIASSQVAKPQQKDQSIIQTRPISGHGDGGASTSDELYLANRALRTAGWGSVFYLITTDVLGPSNTPWAFAQTGYGPGVVMYIAFGSLSAYSGWLLYKMFLGLDSDRYPLRNYADIFLRLYGSGAGYFVHFAQAVQLILSIAYLILLNGQAISQISQTTPGKNGLCFIVCVLIFTLIGMVAGQVRTLQRFAWLANFSVFIQLIQVFIIMGLVAHFAPNYAAIEASFGLPPGPIQTFAGTPPDGLKTGGTGSSAGINAASQAVLAYGGAMFFPAFMAEMRHPMDFWKGMVCAQALLTIVYVVFGAEVYHFQGQFTYLPVAQGISNYGWQTALNVMSMLAGLIATCLYTNIGLKIAYVEVLQPFGFSPLTTKKGKLWWAAMAPVVWAIGFVIAPAIPQLASVSSFGGALFGIGFSYIFPALGALGYFIREDAMVADMETFDEASRTYNYVDRGWKRFLRAVKKRPLFHLWNLVYFLCSLGGCVLGCYTAIKQIILIFQAGVATSFTCTSPV</sequence>
<feature type="transmembrane region" description="Helical" evidence="7">
    <location>
        <begin position="355"/>
        <end position="376"/>
    </location>
</feature>
<keyword evidence="10" id="KW-1185">Reference proteome</keyword>
<feature type="transmembrane region" description="Helical" evidence="7">
    <location>
        <begin position="146"/>
        <end position="164"/>
    </location>
</feature>
<feature type="transmembrane region" description="Helical" evidence="7">
    <location>
        <begin position="473"/>
        <end position="493"/>
    </location>
</feature>
<comment type="similarity">
    <text evidence="2">Belongs to the amino acid/polyamine transporter 2 family.</text>
</comment>
<dbReference type="PANTHER" id="PTHR22950:SF461">
    <property type="entry name" value="AMINO ACID TRANSPORTER TRANSMEMBRANE DOMAIN-CONTAINING PROTEIN"/>
    <property type="match status" value="1"/>
</dbReference>
<dbReference type="InterPro" id="IPR013057">
    <property type="entry name" value="AA_transpt_TM"/>
</dbReference>
<feature type="transmembrane region" description="Helical" evidence="7">
    <location>
        <begin position="185"/>
        <end position="212"/>
    </location>
</feature>
<dbReference type="AlphaFoldDB" id="A0A9P4XVB0"/>
<keyword evidence="3 7" id="KW-0812">Transmembrane</keyword>
<name>A0A9P4XVB0_CRYP1</name>
<dbReference type="GeneID" id="63834970"/>
<proteinExistence type="inferred from homology"/>
<evidence type="ECO:0000256" key="4">
    <source>
        <dbReference type="ARBA" id="ARBA00022989"/>
    </source>
</evidence>
<evidence type="ECO:0000259" key="8">
    <source>
        <dbReference type="Pfam" id="PF01490"/>
    </source>
</evidence>
<dbReference type="Proteomes" id="UP000803844">
    <property type="component" value="Unassembled WGS sequence"/>
</dbReference>
<feature type="region of interest" description="Disordered" evidence="6">
    <location>
        <begin position="77"/>
        <end position="98"/>
    </location>
</feature>
<evidence type="ECO:0000256" key="3">
    <source>
        <dbReference type="ARBA" id="ARBA00022692"/>
    </source>
</evidence>
<keyword evidence="4 7" id="KW-1133">Transmembrane helix</keyword>
<reference evidence="9" key="1">
    <citation type="journal article" date="2020" name="Phytopathology">
        <title>Genome sequence of the chestnut blight fungus Cryphonectria parasitica EP155: A fundamental resource for an archetypical invasive plant pathogen.</title>
        <authorList>
            <person name="Crouch J.A."/>
            <person name="Dawe A."/>
            <person name="Aerts A."/>
            <person name="Barry K."/>
            <person name="Churchill A.C.L."/>
            <person name="Grimwood J."/>
            <person name="Hillman B."/>
            <person name="Milgroom M.G."/>
            <person name="Pangilinan J."/>
            <person name="Smith M."/>
            <person name="Salamov A."/>
            <person name="Schmutz J."/>
            <person name="Yadav J."/>
            <person name="Grigoriev I.V."/>
            <person name="Nuss D."/>
        </authorList>
    </citation>
    <scope>NUCLEOTIDE SEQUENCE</scope>
    <source>
        <strain evidence="9">EP155</strain>
    </source>
</reference>
<keyword evidence="5 7" id="KW-0472">Membrane</keyword>
<dbReference type="GO" id="GO:0016020">
    <property type="term" value="C:membrane"/>
    <property type="evidence" value="ECO:0007669"/>
    <property type="project" value="UniProtKB-SubCell"/>
</dbReference>
<organism evidence="9 10">
    <name type="scientific">Cryphonectria parasitica (strain ATCC 38755 / EP155)</name>
    <dbReference type="NCBI Taxonomy" id="660469"/>
    <lineage>
        <taxon>Eukaryota</taxon>
        <taxon>Fungi</taxon>
        <taxon>Dikarya</taxon>
        <taxon>Ascomycota</taxon>
        <taxon>Pezizomycotina</taxon>
        <taxon>Sordariomycetes</taxon>
        <taxon>Sordariomycetidae</taxon>
        <taxon>Diaporthales</taxon>
        <taxon>Cryphonectriaceae</taxon>
        <taxon>Cryphonectria-Endothia species complex</taxon>
        <taxon>Cryphonectria</taxon>
    </lineage>
</organism>
<feature type="transmembrane region" description="Helical" evidence="7">
    <location>
        <begin position="263"/>
        <end position="283"/>
    </location>
</feature>
<feature type="transmembrane region" description="Helical" evidence="7">
    <location>
        <begin position="441"/>
        <end position="461"/>
    </location>
</feature>
<feature type="transmembrane region" description="Helical" evidence="7">
    <location>
        <begin position="232"/>
        <end position="251"/>
    </location>
</feature>
<protein>
    <recommendedName>
        <fullName evidence="8">Amino acid transporter transmembrane domain-containing protein</fullName>
    </recommendedName>
</protein>
<evidence type="ECO:0000256" key="7">
    <source>
        <dbReference type="SAM" id="Phobius"/>
    </source>
</evidence>
<feature type="transmembrane region" description="Helical" evidence="7">
    <location>
        <begin position="531"/>
        <end position="555"/>
    </location>
</feature>
<dbReference type="PANTHER" id="PTHR22950">
    <property type="entry name" value="AMINO ACID TRANSPORTER"/>
    <property type="match status" value="1"/>
</dbReference>